<evidence type="ECO:0000256" key="3">
    <source>
        <dbReference type="ARBA" id="ARBA00022801"/>
    </source>
</evidence>
<protein>
    <submittedName>
        <fullName evidence="6">MBL fold hydrolase</fullName>
    </submittedName>
</protein>
<gene>
    <name evidence="6" type="ORF">CSC2_51100</name>
</gene>
<dbReference type="Proteomes" id="UP000663802">
    <property type="component" value="Unassembled WGS sequence"/>
</dbReference>
<dbReference type="Gene3D" id="3.60.15.10">
    <property type="entry name" value="Ribonuclease Z/Hydroxyacylglutathione hydrolase-like"/>
    <property type="match status" value="1"/>
</dbReference>
<keyword evidence="7" id="KW-1185">Reference proteome</keyword>
<organism evidence="6 7">
    <name type="scientific">Clostridium zeae</name>
    <dbReference type="NCBI Taxonomy" id="2759022"/>
    <lineage>
        <taxon>Bacteria</taxon>
        <taxon>Bacillati</taxon>
        <taxon>Bacillota</taxon>
        <taxon>Clostridia</taxon>
        <taxon>Eubacteriales</taxon>
        <taxon>Clostridiaceae</taxon>
        <taxon>Clostridium</taxon>
    </lineage>
</organism>
<dbReference type="Pfam" id="PF00753">
    <property type="entry name" value="Lactamase_B"/>
    <property type="match status" value="2"/>
</dbReference>
<dbReference type="InterPro" id="IPR036866">
    <property type="entry name" value="RibonucZ/Hydroxyglut_hydro"/>
</dbReference>
<evidence type="ECO:0000259" key="5">
    <source>
        <dbReference type="SMART" id="SM00849"/>
    </source>
</evidence>
<dbReference type="InterPro" id="IPR001279">
    <property type="entry name" value="Metallo-B-lactamas"/>
</dbReference>
<dbReference type="PANTHER" id="PTHR46233">
    <property type="entry name" value="HYDROXYACYLGLUTATHIONE HYDROLASE GLOC"/>
    <property type="match status" value="1"/>
</dbReference>
<dbReference type="PANTHER" id="PTHR46233:SF3">
    <property type="entry name" value="HYDROXYACYLGLUTATHIONE HYDROLASE GLOC"/>
    <property type="match status" value="1"/>
</dbReference>
<evidence type="ECO:0000313" key="7">
    <source>
        <dbReference type="Proteomes" id="UP000663802"/>
    </source>
</evidence>
<proteinExistence type="predicted"/>
<keyword evidence="3 6" id="KW-0378">Hydrolase</keyword>
<keyword evidence="4" id="KW-0862">Zinc</keyword>
<dbReference type="EMBL" id="BMBA01000015">
    <property type="protein sequence ID" value="GFZ34584.1"/>
    <property type="molecule type" value="Genomic_DNA"/>
</dbReference>
<sequence>MKIIEVKGNTFCIDTGNEYIPFYKLNDKEIILLDSGLKAERERIDKLLNDKKFMVKAIICTHAHIDHIGNASYFKEKYNSTIVMPAYEALLCSSIVNLKVYYNSQTLSEVRENFGHMVCNTDVMVSYNQSDIDVCGVRFNIVHTPGHSPAHICIVTPDDTIYLGDALFSYEIVKSAKLPHAQMISEDLKSKLKLKGIKHSKYIVAHKGVYDHIENLIEDNIKQYDAVASNIFSLIEDGMIMENIKTAVIKAFKININSKYRYHLIERLFKPYIEYLSEIGKLETYIHEGKLIYSKVKNIQ</sequence>
<feature type="domain" description="Metallo-beta-lactamase" evidence="5">
    <location>
        <begin position="19"/>
        <end position="206"/>
    </location>
</feature>
<reference evidence="6 7" key="1">
    <citation type="journal article" date="2021" name="Int. J. Syst. Evol. Microbiol.">
        <title>Clostridium zeae sp. nov., isolated from corn silage.</title>
        <authorList>
            <person name="Kobayashi H."/>
            <person name="Tanizawa Y."/>
            <person name="Yagura M."/>
            <person name="Sakamoto M."/>
            <person name="Ohkuma M."/>
            <person name="Tohno M."/>
        </authorList>
    </citation>
    <scope>NUCLEOTIDE SEQUENCE [LARGE SCALE GENOMIC DNA]</scope>
    <source>
        <strain evidence="6 7">CSC2</strain>
    </source>
</reference>
<keyword evidence="2" id="KW-0479">Metal-binding</keyword>
<evidence type="ECO:0000256" key="1">
    <source>
        <dbReference type="ARBA" id="ARBA00001947"/>
    </source>
</evidence>
<name>A0ABQ1EIQ8_9CLOT</name>
<comment type="cofactor">
    <cofactor evidence="1">
        <name>Zn(2+)</name>
        <dbReference type="ChEBI" id="CHEBI:29105"/>
    </cofactor>
</comment>
<dbReference type="SUPFAM" id="SSF56281">
    <property type="entry name" value="Metallo-hydrolase/oxidoreductase"/>
    <property type="match status" value="1"/>
</dbReference>
<accession>A0ABQ1EIQ8</accession>
<dbReference type="RefSeq" id="WP_206873071.1">
    <property type="nucleotide sequence ID" value="NZ_BMBA01000015.1"/>
</dbReference>
<dbReference type="SMART" id="SM00849">
    <property type="entry name" value="Lactamase_B"/>
    <property type="match status" value="1"/>
</dbReference>
<evidence type="ECO:0000313" key="6">
    <source>
        <dbReference type="EMBL" id="GFZ34584.1"/>
    </source>
</evidence>
<dbReference type="GO" id="GO:0016787">
    <property type="term" value="F:hydrolase activity"/>
    <property type="evidence" value="ECO:0007669"/>
    <property type="project" value="UniProtKB-KW"/>
</dbReference>
<evidence type="ECO:0000256" key="2">
    <source>
        <dbReference type="ARBA" id="ARBA00022723"/>
    </source>
</evidence>
<dbReference type="InterPro" id="IPR051453">
    <property type="entry name" value="MBL_Glyoxalase_II"/>
</dbReference>
<comment type="caution">
    <text evidence="6">The sequence shown here is derived from an EMBL/GenBank/DDBJ whole genome shotgun (WGS) entry which is preliminary data.</text>
</comment>
<evidence type="ECO:0000256" key="4">
    <source>
        <dbReference type="ARBA" id="ARBA00022833"/>
    </source>
</evidence>